<evidence type="ECO:0000313" key="3">
    <source>
        <dbReference type="Proteomes" id="UP000015524"/>
    </source>
</evidence>
<dbReference type="InterPro" id="IPR042297">
    <property type="entry name" value="Antirestriction_sf"/>
</dbReference>
<gene>
    <name evidence="2" type="ORF">L485_02040</name>
</gene>
<dbReference type="PATRIC" id="fig|1114964.3.peg.374"/>
<evidence type="ECO:0000256" key="1">
    <source>
        <dbReference type="ARBA" id="ARBA00008618"/>
    </source>
</evidence>
<evidence type="ECO:0008006" key="4">
    <source>
        <dbReference type="Google" id="ProtNLM"/>
    </source>
</evidence>
<dbReference type="OrthoDB" id="1164967at2"/>
<comment type="similarity">
    <text evidence="1">Belongs to the antirestriction protein family.</text>
</comment>
<dbReference type="Gene3D" id="3.30.70.3580">
    <property type="entry name" value="Antirestriction protein"/>
    <property type="match status" value="1"/>
</dbReference>
<protein>
    <recommendedName>
        <fullName evidence="4">Antirestriction protein</fullName>
    </recommendedName>
</protein>
<evidence type="ECO:0000313" key="2">
    <source>
        <dbReference type="EMBL" id="EQB05752.1"/>
    </source>
</evidence>
<dbReference type="Proteomes" id="UP000015524">
    <property type="component" value="Unassembled WGS sequence"/>
</dbReference>
<proteinExistence type="inferred from homology"/>
<sequence length="137" mass="15200">MTLPPKIEANLVPEDQRLSVLPHFFGFAQMLRAEALTFGYMAKLSIDYTGGYWHYYKLDNGGFYMAPAIDTPMRVEWIGNGYQGTMSSDAAGIVATLFAINQLADELRTDAMVELYHALLDFGTEHAEQAAILSAID</sequence>
<dbReference type="eggNOG" id="ENOG502ZPKK">
    <property type="taxonomic scope" value="Bacteria"/>
</dbReference>
<dbReference type="AlphaFoldDB" id="T0GYJ5"/>
<accession>T0GYJ5</accession>
<dbReference type="Pfam" id="PF03230">
    <property type="entry name" value="Antirestrict"/>
    <property type="match status" value="1"/>
</dbReference>
<dbReference type="InterPro" id="IPR004914">
    <property type="entry name" value="Antirestrict"/>
</dbReference>
<keyword evidence="3" id="KW-1185">Reference proteome</keyword>
<dbReference type="RefSeq" id="WP_021243405.1">
    <property type="nucleotide sequence ID" value="NZ_ATIB01000022.1"/>
</dbReference>
<organism evidence="2 3">
    <name type="scientific">Sphingobium baderi LL03</name>
    <dbReference type="NCBI Taxonomy" id="1114964"/>
    <lineage>
        <taxon>Bacteria</taxon>
        <taxon>Pseudomonadati</taxon>
        <taxon>Pseudomonadota</taxon>
        <taxon>Alphaproteobacteria</taxon>
        <taxon>Sphingomonadales</taxon>
        <taxon>Sphingomonadaceae</taxon>
        <taxon>Sphingobium</taxon>
    </lineage>
</organism>
<reference evidence="2 3" key="1">
    <citation type="journal article" date="2013" name="Genome Announc.">
        <title>Draft Genome Sequence of a Hexachlorocyclohexane-Degrading Bacterium, Sphingobium baderi Strain LL03T.</title>
        <authorList>
            <person name="Kaur J."/>
            <person name="Verma H."/>
            <person name="Tripathi C."/>
            <person name="Khurana J.P."/>
            <person name="Lal R."/>
        </authorList>
    </citation>
    <scope>NUCLEOTIDE SEQUENCE [LARGE SCALE GENOMIC DNA]</scope>
    <source>
        <strain evidence="2 3">LL03</strain>
    </source>
</reference>
<name>T0GYJ5_9SPHN</name>
<comment type="caution">
    <text evidence="2">The sequence shown here is derived from an EMBL/GenBank/DDBJ whole genome shotgun (WGS) entry which is preliminary data.</text>
</comment>
<dbReference type="EMBL" id="ATIB01000022">
    <property type="protein sequence ID" value="EQB05752.1"/>
    <property type="molecule type" value="Genomic_DNA"/>
</dbReference>